<comment type="caution">
    <text evidence="1">The sequence shown here is derived from an EMBL/GenBank/DDBJ whole genome shotgun (WGS) entry which is preliminary data.</text>
</comment>
<dbReference type="OrthoDB" id="6429785at2759"/>
<sequence>MQPSTAPYFDLSYDQAYSTIVRSARKFIRKAQEIDAKGKIWESLLHDPVPMELPRLIFTANFRILNGHDYLQGHLHRIGVKENPNCPLCSTGEIMNFRHLTVCATLANTNLNILPPDNYYSKASLYSAIRREMVNTT</sequence>
<organism evidence="1 2">
    <name type="scientific">Araneus ventricosus</name>
    <name type="common">Orbweaver spider</name>
    <name type="synonym">Epeira ventricosa</name>
    <dbReference type="NCBI Taxonomy" id="182803"/>
    <lineage>
        <taxon>Eukaryota</taxon>
        <taxon>Metazoa</taxon>
        <taxon>Ecdysozoa</taxon>
        <taxon>Arthropoda</taxon>
        <taxon>Chelicerata</taxon>
        <taxon>Arachnida</taxon>
        <taxon>Araneae</taxon>
        <taxon>Araneomorphae</taxon>
        <taxon>Entelegynae</taxon>
        <taxon>Araneoidea</taxon>
        <taxon>Araneidae</taxon>
        <taxon>Araneus</taxon>
    </lineage>
</organism>
<accession>A0A4Y2U1Q3</accession>
<dbReference type="Proteomes" id="UP000499080">
    <property type="component" value="Unassembled WGS sequence"/>
</dbReference>
<keyword evidence="2" id="KW-1185">Reference proteome</keyword>
<evidence type="ECO:0000313" key="1">
    <source>
        <dbReference type="EMBL" id="GBO05991.1"/>
    </source>
</evidence>
<proteinExistence type="predicted"/>
<dbReference type="AlphaFoldDB" id="A0A4Y2U1Q3"/>
<name>A0A4Y2U1Q3_ARAVE</name>
<gene>
    <name evidence="1" type="ORF">AVEN_172117_1</name>
</gene>
<dbReference type="EMBL" id="BGPR01032448">
    <property type="protein sequence ID" value="GBO05991.1"/>
    <property type="molecule type" value="Genomic_DNA"/>
</dbReference>
<protein>
    <submittedName>
        <fullName evidence="1">Uncharacterized protein</fullName>
    </submittedName>
</protein>
<evidence type="ECO:0000313" key="2">
    <source>
        <dbReference type="Proteomes" id="UP000499080"/>
    </source>
</evidence>
<reference evidence="1 2" key="1">
    <citation type="journal article" date="2019" name="Sci. Rep.">
        <title>Orb-weaving spider Araneus ventricosus genome elucidates the spidroin gene catalogue.</title>
        <authorList>
            <person name="Kono N."/>
            <person name="Nakamura H."/>
            <person name="Ohtoshi R."/>
            <person name="Moran D.A.P."/>
            <person name="Shinohara A."/>
            <person name="Yoshida Y."/>
            <person name="Fujiwara M."/>
            <person name="Mori M."/>
            <person name="Tomita M."/>
            <person name="Arakawa K."/>
        </authorList>
    </citation>
    <scope>NUCLEOTIDE SEQUENCE [LARGE SCALE GENOMIC DNA]</scope>
</reference>